<dbReference type="InterPro" id="IPR042099">
    <property type="entry name" value="ANL_N_sf"/>
</dbReference>
<evidence type="ECO:0000256" key="1">
    <source>
        <dbReference type="ARBA" id="ARBA00006432"/>
    </source>
</evidence>
<evidence type="ECO:0000256" key="6">
    <source>
        <dbReference type="SAM" id="MobiDB-lite"/>
    </source>
</evidence>
<dbReference type="AlphaFoldDB" id="A0AAV5RJR9"/>
<name>A0AAV5RJR9_STABA</name>
<evidence type="ECO:0000256" key="2">
    <source>
        <dbReference type="ARBA" id="ARBA00022598"/>
    </source>
</evidence>
<sequence>MKFAVQVNPSERSGETPHYRSYLAPKNEWSSPRGMDNVTTLHELAAEGSKRHAKHNFIGQRKFVKMHKEVTQITKKIDGQDTKIEKEWQFYELGPYEWLTFSQAEKIRLQIGFALLKLGFEPHKDMFHIYAKTCSEWMLTALACASQSLTIVTAYDTLGIEGLRSSINDTGTKGILLDKNNLATLSKVLQDSPSIRFVIYRDHEGGKLNDAEKQIVSNFENLNGGIKVLAFSELLDLGKSAVKGSSKQSKSEGDVGSQEDASEIKLEVHAPKADEICCIMYTSGSTGPPKGVILKHSTVIGGVAGASGNVSPKFVHSGHVFLSILPLAHIFEFTAELATFIWGAALGYGNPRTISDQSVRNCKGDMRELRPSILIGVPAVFEAIKKGINAKVAKLPAASQKLFWGAYKLKMMLKSAHLPSSFLDSTIFKSIKDATGGRLVYLMNGGSPVSVTTRQFINTLIAPLIMGYGLTETNAMCAITIPDQVDMDTTGELVPAVTVKFVDVKDSGYFAKNNQGEIYVRGPAVSAGYYNNQKETDESYKDGWFITGDIGELTYDGKLKIIDRKKNLVKTLNGEYIAVERLEALYRSNKYVANICVIADNFHAKPVAVVVPLEPALNTLAESLGISDSESFVHNNKINNEILKSLRDTAKDCELKPAEFLAGIYLTDDEWTPENGFVTSAQKIQRKKIANEYKQGIEKALENA</sequence>
<keyword evidence="4" id="KW-0067">ATP-binding</keyword>
<dbReference type="Pfam" id="PF00501">
    <property type="entry name" value="AMP-binding"/>
    <property type="match status" value="1"/>
</dbReference>
<keyword evidence="3" id="KW-0547">Nucleotide-binding</keyword>
<comment type="caution">
    <text evidence="8">The sequence shown here is derived from an EMBL/GenBank/DDBJ whole genome shotgun (WGS) entry which is preliminary data.</text>
</comment>
<dbReference type="PROSITE" id="PS00455">
    <property type="entry name" value="AMP_BINDING"/>
    <property type="match status" value="1"/>
</dbReference>
<feature type="region of interest" description="Disordered" evidence="6">
    <location>
        <begin position="244"/>
        <end position="263"/>
    </location>
</feature>
<evidence type="ECO:0000256" key="5">
    <source>
        <dbReference type="ARBA" id="ARBA00036813"/>
    </source>
</evidence>
<dbReference type="GO" id="GO:0005811">
    <property type="term" value="C:lipid droplet"/>
    <property type="evidence" value="ECO:0007669"/>
    <property type="project" value="TreeGrafter"/>
</dbReference>
<evidence type="ECO:0000259" key="7">
    <source>
        <dbReference type="Pfam" id="PF00501"/>
    </source>
</evidence>
<proteinExistence type="inferred from homology"/>
<keyword evidence="2 8" id="KW-0436">Ligase</keyword>
<dbReference type="InterPro" id="IPR020845">
    <property type="entry name" value="AMP-binding_CS"/>
</dbReference>
<protein>
    <submittedName>
        <fullName evidence="8">Long-chain fatty acid-CoA ligase</fullName>
    </submittedName>
</protein>
<evidence type="ECO:0000313" key="8">
    <source>
        <dbReference type="EMBL" id="GMM51809.1"/>
    </source>
</evidence>
<accession>A0AAV5RJR9</accession>
<dbReference type="InterPro" id="IPR000873">
    <property type="entry name" value="AMP-dep_synth/lig_dom"/>
</dbReference>
<dbReference type="Proteomes" id="UP001362899">
    <property type="component" value="Unassembled WGS sequence"/>
</dbReference>
<evidence type="ECO:0000256" key="4">
    <source>
        <dbReference type="ARBA" id="ARBA00022840"/>
    </source>
</evidence>
<gene>
    <name evidence="8" type="ORF">DASB73_027720</name>
</gene>
<dbReference type="GO" id="GO:0005524">
    <property type="term" value="F:ATP binding"/>
    <property type="evidence" value="ECO:0007669"/>
    <property type="project" value="UniProtKB-KW"/>
</dbReference>
<organism evidence="8 9">
    <name type="scientific">Starmerella bacillaris</name>
    <name type="common">Yeast</name>
    <name type="synonym">Candida zemplinina</name>
    <dbReference type="NCBI Taxonomy" id="1247836"/>
    <lineage>
        <taxon>Eukaryota</taxon>
        <taxon>Fungi</taxon>
        <taxon>Dikarya</taxon>
        <taxon>Ascomycota</taxon>
        <taxon>Saccharomycotina</taxon>
        <taxon>Dipodascomycetes</taxon>
        <taxon>Dipodascales</taxon>
        <taxon>Trichomonascaceae</taxon>
        <taxon>Starmerella</taxon>
    </lineage>
</organism>
<keyword evidence="9" id="KW-1185">Reference proteome</keyword>
<dbReference type="GO" id="GO:0005886">
    <property type="term" value="C:plasma membrane"/>
    <property type="evidence" value="ECO:0007669"/>
    <property type="project" value="TreeGrafter"/>
</dbReference>
<dbReference type="SUPFAM" id="SSF56801">
    <property type="entry name" value="Acetyl-CoA synthetase-like"/>
    <property type="match status" value="1"/>
</dbReference>
<feature type="domain" description="AMP-dependent synthetase/ligase" evidence="7">
    <location>
        <begin position="94"/>
        <end position="530"/>
    </location>
</feature>
<comment type="similarity">
    <text evidence="1">Belongs to the ATP-dependent AMP-binding enzyme family.</text>
</comment>
<comment type="catalytic activity">
    <reaction evidence="5">
        <text>a long-chain fatty acid + ATP + CoA = a long-chain fatty acyl-CoA + AMP + diphosphate</text>
        <dbReference type="Rhea" id="RHEA:15421"/>
        <dbReference type="ChEBI" id="CHEBI:30616"/>
        <dbReference type="ChEBI" id="CHEBI:33019"/>
        <dbReference type="ChEBI" id="CHEBI:57287"/>
        <dbReference type="ChEBI" id="CHEBI:57560"/>
        <dbReference type="ChEBI" id="CHEBI:83139"/>
        <dbReference type="ChEBI" id="CHEBI:456215"/>
        <dbReference type="EC" id="6.2.1.3"/>
    </reaction>
</comment>
<dbReference type="GO" id="GO:0005783">
    <property type="term" value="C:endoplasmic reticulum"/>
    <property type="evidence" value="ECO:0007669"/>
    <property type="project" value="TreeGrafter"/>
</dbReference>
<dbReference type="GO" id="GO:0004467">
    <property type="term" value="F:long-chain fatty acid-CoA ligase activity"/>
    <property type="evidence" value="ECO:0007669"/>
    <property type="project" value="UniProtKB-EC"/>
</dbReference>
<dbReference type="Gene3D" id="3.40.50.12780">
    <property type="entry name" value="N-terminal domain of ligase-like"/>
    <property type="match status" value="1"/>
</dbReference>
<dbReference type="GO" id="GO:0035336">
    <property type="term" value="P:long-chain fatty-acyl-CoA metabolic process"/>
    <property type="evidence" value="ECO:0007669"/>
    <property type="project" value="TreeGrafter"/>
</dbReference>
<evidence type="ECO:0000313" key="9">
    <source>
        <dbReference type="Proteomes" id="UP001362899"/>
    </source>
</evidence>
<reference evidence="8 9" key="1">
    <citation type="journal article" date="2023" name="Elife">
        <title>Identification of key yeast species and microbe-microbe interactions impacting larval growth of Drosophila in the wild.</title>
        <authorList>
            <person name="Mure A."/>
            <person name="Sugiura Y."/>
            <person name="Maeda R."/>
            <person name="Honda K."/>
            <person name="Sakurai N."/>
            <person name="Takahashi Y."/>
            <person name="Watada M."/>
            <person name="Katoh T."/>
            <person name="Gotoh A."/>
            <person name="Gotoh Y."/>
            <person name="Taniguchi I."/>
            <person name="Nakamura K."/>
            <person name="Hayashi T."/>
            <person name="Katayama T."/>
            <person name="Uemura T."/>
            <person name="Hattori Y."/>
        </authorList>
    </citation>
    <scope>NUCLEOTIDE SEQUENCE [LARGE SCALE GENOMIC DNA]</scope>
    <source>
        <strain evidence="8 9">SB-73</strain>
    </source>
</reference>
<dbReference type="PANTHER" id="PTHR43272:SF83">
    <property type="entry name" value="ACYL-COA SYNTHETASE LONG-CHAIN, ISOFORM J"/>
    <property type="match status" value="1"/>
</dbReference>
<dbReference type="EMBL" id="BTGC01000008">
    <property type="protein sequence ID" value="GMM51809.1"/>
    <property type="molecule type" value="Genomic_DNA"/>
</dbReference>
<evidence type="ECO:0000256" key="3">
    <source>
        <dbReference type="ARBA" id="ARBA00022741"/>
    </source>
</evidence>
<dbReference type="PANTHER" id="PTHR43272">
    <property type="entry name" value="LONG-CHAIN-FATTY-ACID--COA LIGASE"/>
    <property type="match status" value="1"/>
</dbReference>